<reference evidence="1 2" key="1">
    <citation type="journal article" date="2019" name="Emerg. Microbes Infect.">
        <title>Comprehensive subspecies identification of 175 nontuberculous mycobacteria species based on 7547 genomic profiles.</title>
        <authorList>
            <person name="Matsumoto Y."/>
            <person name="Kinjo T."/>
            <person name="Motooka D."/>
            <person name="Nabeya D."/>
            <person name="Jung N."/>
            <person name="Uechi K."/>
            <person name="Horii T."/>
            <person name="Iida T."/>
            <person name="Fujita J."/>
            <person name="Nakamura S."/>
        </authorList>
    </citation>
    <scope>NUCLEOTIDE SEQUENCE [LARGE SCALE GENOMIC DNA]</scope>
    <source>
        <strain evidence="1 2">JCM 12657</strain>
    </source>
</reference>
<organism evidence="1 2">
    <name type="scientific">Mycobacterium shottsii</name>
    <dbReference type="NCBI Taxonomy" id="133549"/>
    <lineage>
        <taxon>Bacteria</taxon>
        <taxon>Bacillati</taxon>
        <taxon>Actinomycetota</taxon>
        <taxon>Actinomycetes</taxon>
        <taxon>Mycobacteriales</taxon>
        <taxon>Mycobacteriaceae</taxon>
        <taxon>Mycobacterium</taxon>
        <taxon>Mycobacterium ulcerans group</taxon>
    </lineage>
</organism>
<sequence length="60" mass="6276">MHGGVLGQDGDALFPFQVTAVHDTFLDFTAFGKGTGLPQHRVNQGGFAVVDVSDDGDIAE</sequence>
<dbReference type="EMBL" id="AP022572">
    <property type="protein sequence ID" value="BBX56141.1"/>
    <property type="molecule type" value="Genomic_DNA"/>
</dbReference>
<proteinExistence type="predicted"/>
<dbReference type="KEGG" id="msho:MSHO_14860"/>
<name>A0A7I7L7T8_9MYCO</name>
<evidence type="ECO:0000313" key="1">
    <source>
        <dbReference type="EMBL" id="BBX56141.1"/>
    </source>
</evidence>
<accession>A0A7I7L7T8</accession>
<gene>
    <name evidence="1" type="ORF">MSHO_14860</name>
</gene>
<dbReference type="Proteomes" id="UP000467164">
    <property type="component" value="Chromosome"/>
</dbReference>
<evidence type="ECO:0000313" key="2">
    <source>
        <dbReference type="Proteomes" id="UP000467164"/>
    </source>
</evidence>
<protein>
    <submittedName>
        <fullName evidence="1">Uncharacterized protein</fullName>
    </submittedName>
</protein>
<keyword evidence="2" id="KW-1185">Reference proteome</keyword>
<dbReference type="AlphaFoldDB" id="A0A7I7L7T8"/>
<dbReference type="AntiFam" id="ANF00072">
    <property type="entry name" value="Shadow ORF (opposite TypA)"/>
</dbReference>